<gene>
    <name evidence="1" type="ORF">QAD02_020947</name>
</gene>
<dbReference type="Proteomes" id="UP001239111">
    <property type="component" value="Chromosome 1"/>
</dbReference>
<evidence type="ECO:0000313" key="2">
    <source>
        <dbReference type="Proteomes" id="UP001239111"/>
    </source>
</evidence>
<evidence type="ECO:0000313" key="1">
    <source>
        <dbReference type="EMBL" id="KAJ8685154.1"/>
    </source>
</evidence>
<accession>A0ACC2PPC7</accession>
<protein>
    <submittedName>
        <fullName evidence="1">Uncharacterized protein</fullName>
    </submittedName>
</protein>
<sequence length="118" mass="13958">MNLNHDQDGNEPSAIPSVDKGDCQEFKIDLLKKHLDLSIQADKTTFRSKVAYNLAKEAVQVAHKNEGKIHHRTQDPNKLFDRMRYVEYRMRGLERQNKRLQEQLKDANRVRTKHFQPF</sequence>
<keyword evidence="2" id="KW-1185">Reference proteome</keyword>
<name>A0ACC2PPC7_9HYME</name>
<dbReference type="EMBL" id="CM056741">
    <property type="protein sequence ID" value="KAJ8685154.1"/>
    <property type="molecule type" value="Genomic_DNA"/>
</dbReference>
<organism evidence="1 2">
    <name type="scientific">Eretmocerus hayati</name>
    <dbReference type="NCBI Taxonomy" id="131215"/>
    <lineage>
        <taxon>Eukaryota</taxon>
        <taxon>Metazoa</taxon>
        <taxon>Ecdysozoa</taxon>
        <taxon>Arthropoda</taxon>
        <taxon>Hexapoda</taxon>
        <taxon>Insecta</taxon>
        <taxon>Pterygota</taxon>
        <taxon>Neoptera</taxon>
        <taxon>Endopterygota</taxon>
        <taxon>Hymenoptera</taxon>
        <taxon>Apocrita</taxon>
        <taxon>Proctotrupomorpha</taxon>
        <taxon>Chalcidoidea</taxon>
        <taxon>Aphelinidae</taxon>
        <taxon>Aphelininae</taxon>
        <taxon>Eretmocerus</taxon>
    </lineage>
</organism>
<comment type="caution">
    <text evidence="1">The sequence shown here is derived from an EMBL/GenBank/DDBJ whole genome shotgun (WGS) entry which is preliminary data.</text>
</comment>
<reference evidence="1" key="1">
    <citation type="submission" date="2023-04" db="EMBL/GenBank/DDBJ databases">
        <title>A chromosome-level genome assembly of the parasitoid wasp Eretmocerus hayati.</title>
        <authorList>
            <person name="Zhong Y."/>
            <person name="Liu S."/>
            <person name="Liu Y."/>
        </authorList>
    </citation>
    <scope>NUCLEOTIDE SEQUENCE</scope>
    <source>
        <strain evidence="1">ZJU_SS_LIU_2023</strain>
    </source>
</reference>
<proteinExistence type="predicted"/>